<feature type="compositionally biased region" description="Low complexity" evidence="4">
    <location>
        <begin position="182"/>
        <end position="192"/>
    </location>
</feature>
<dbReference type="SMART" id="SM00439">
    <property type="entry name" value="BAH"/>
    <property type="match status" value="1"/>
</dbReference>
<evidence type="ECO:0000259" key="6">
    <source>
        <dbReference type="PROSITE" id="PS51319"/>
    </source>
</evidence>
<feature type="compositionally biased region" description="Low complexity" evidence="4">
    <location>
        <begin position="532"/>
        <end position="545"/>
    </location>
</feature>
<dbReference type="PANTHER" id="PTHR46548">
    <property type="entry name" value="BAH AND TFIIS DOMAIN-CONTAINING PROTEIN-RELATED"/>
    <property type="match status" value="1"/>
</dbReference>
<dbReference type="PROSITE" id="PS51038">
    <property type="entry name" value="BAH"/>
    <property type="match status" value="1"/>
</dbReference>
<feature type="compositionally biased region" description="Basic and acidic residues" evidence="4">
    <location>
        <begin position="814"/>
        <end position="830"/>
    </location>
</feature>
<dbReference type="SUPFAM" id="SSF82061">
    <property type="entry name" value="BAH domain"/>
    <property type="match status" value="1"/>
</dbReference>
<evidence type="ECO:0008006" key="9">
    <source>
        <dbReference type="Google" id="ProtNLM"/>
    </source>
</evidence>
<evidence type="ECO:0000313" key="7">
    <source>
        <dbReference type="EMBL" id="ERM99560.1"/>
    </source>
</evidence>
<dbReference type="Gene3D" id="1.20.930.10">
    <property type="entry name" value="Conserved domain common to transcription factors TFIIS, elongin A, CRSP70"/>
    <property type="match status" value="1"/>
</dbReference>
<dbReference type="PANTHER" id="PTHR46548:SF1">
    <property type="entry name" value="BAH AND TFIIS DOMAIN-CONTAINING PROTEIN-RELATED"/>
    <property type="match status" value="1"/>
</dbReference>
<feature type="compositionally biased region" description="Polar residues" evidence="4">
    <location>
        <begin position="669"/>
        <end position="678"/>
    </location>
</feature>
<dbReference type="Proteomes" id="UP000017836">
    <property type="component" value="Unassembled WGS sequence"/>
</dbReference>
<dbReference type="InterPro" id="IPR017923">
    <property type="entry name" value="TFIIS_N"/>
</dbReference>
<dbReference type="InterPro" id="IPR043151">
    <property type="entry name" value="BAH_sf"/>
</dbReference>
<feature type="region of interest" description="Disordered" evidence="4">
    <location>
        <begin position="153"/>
        <end position="231"/>
    </location>
</feature>
<feature type="compositionally biased region" description="Basic and acidic residues" evidence="4">
    <location>
        <begin position="1632"/>
        <end position="1642"/>
    </location>
</feature>
<feature type="region of interest" description="Disordered" evidence="4">
    <location>
        <begin position="1374"/>
        <end position="1397"/>
    </location>
</feature>
<keyword evidence="2 3" id="KW-0539">Nucleus</keyword>
<dbReference type="SMART" id="SM00509">
    <property type="entry name" value="TFS2N"/>
    <property type="match status" value="1"/>
</dbReference>
<feature type="region of interest" description="Disordered" evidence="4">
    <location>
        <begin position="814"/>
        <end position="861"/>
    </location>
</feature>
<evidence type="ECO:0000256" key="2">
    <source>
        <dbReference type="ARBA" id="ARBA00023242"/>
    </source>
</evidence>
<feature type="compositionally biased region" description="Basic and acidic residues" evidence="4">
    <location>
        <begin position="1053"/>
        <end position="1071"/>
    </location>
</feature>
<evidence type="ECO:0000256" key="4">
    <source>
        <dbReference type="SAM" id="MobiDB-lite"/>
    </source>
</evidence>
<dbReference type="InterPro" id="IPR035441">
    <property type="entry name" value="TFIIS/LEDGF_dom_sf"/>
</dbReference>
<dbReference type="Gramene" id="ERM99560">
    <property type="protein sequence ID" value="ERM99560"/>
    <property type="gene ID" value="AMTR_s00088p00111920"/>
</dbReference>
<evidence type="ECO:0000256" key="1">
    <source>
        <dbReference type="ARBA" id="ARBA00004123"/>
    </source>
</evidence>
<feature type="region of interest" description="Disordered" evidence="4">
    <location>
        <begin position="1629"/>
        <end position="1648"/>
    </location>
</feature>
<reference evidence="8" key="1">
    <citation type="journal article" date="2013" name="Science">
        <title>The Amborella genome and the evolution of flowering plants.</title>
        <authorList>
            <consortium name="Amborella Genome Project"/>
        </authorList>
    </citation>
    <scope>NUCLEOTIDE SEQUENCE [LARGE SCALE GENOMIC DNA]</scope>
</reference>
<feature type="compositionally biased region" description="Low complexity" evidence="4">
    <location>
        <begin position="1159"/>
        <end position="1168"/>
    </location>
</feature>
<feature type="domain" description="TFIIS N-terminal" evidence="6">
    <location>
        <begin position="298"/>
        <end position="385"/>
    </location>
</feature>
<dbReference type="Gene3D" id="2.30.30.490">
    <property type="match status" value="1"/>
</dbReference>
<evidence type="ECO:0000256" key="3">
    <source>
        <dbReference type="PROSITE-ProRule" id="PRU00649"/>
    </source>
</evidence>
<feature type="compositionally biased region" description="Basic and acidic residues" evidence="4">
    <location>
        <begin position="199"/>
        <end position="231"/>
    </location>
</feature>
<feature type="compositionally biased region" description="Polar residues" evidence="4">
    <location>
        <begin position="418"/>
        <end position="434"/>
    </location>
</feature>
<accession>W1NWA5</accession>
<feature type="compositionally biased region" description="Basic and acidic residues" evidence="4">
    <location>
        <begin position="1139"/>
        <end position="1158"/>
    </location>
</feature>
<feature type="compositionally biased region" description="Basic and acidic residues" evidence="4">
    <location>
        <begin position="995"/>
        <end position="1006"/>
    </location>
</feature>
<dbReference type="InterPro" id="IPR003617">
    <property type="entry name" value="TFIIS/CRSP70_N_sub"/>
</dbReference>
<dbReference type="Pfam" id="PF08711">
    <property type="entry name" value="Med26"/>
    <property type="match status" value="1"/>
</dbReference>
<feature type="compositionally biased region" description="Polar residues" evidence="4">
    <location>
        <begin position="633"/>
        <end position="642"/>
    </location>
</feature>
<feature type="compositionally biased region" description="Low complexity" evidence="4">
    <location>
        <begin position="1194"/>
        <end position="1204"/>
    </location>
</feature>
<protein>
    <recommendedName>
        <fullName evidence="9">BAH domain-containing protein</fullName>
    </recommendedName>
</protein>
<dbReference type="eggNOG" id="KOG1886">
    <property type="taxonomic scope" value="Eukaryota"/>
</dbReference>
<gene>
    <name evidence="7" type="ORF">AMTR_s00088p00111920</name>
</gene>
<dbReference type="SUPFAM" id="SSF47676">
    <property type="entry name" value="Conserved domain common to transcription factors TFIIS, elongin A, CRSP70"/>
    <property type="match status" value="1"/>
</dbReference>
<dbReference type="OMA" id="WDTERFG"/>
<sequence length="1648" mass="175542">MTVGFVFILQDGRKISVGDCALFQAFGNSPPFIGIIRSVRVGKDDFPELRVNWLYRPTEVKPSKGTFREFAPNEVFYSFHQDEISAVSLLHPCKVAFLRKGVELPPGISSFVCRRVYDTTSNRLWWLTDQDYINERQEEVDQLLDKTRLEMHAAVQSGGRSPKPLNGPASSQQLKSGSESLPNNNTNTFTPPVKGKKRERVDQGAEPVKRERSSKADDGDSGQHFRPESNMKLEIAKITDKEGRLTSLEGVEKLVQLMQLDRTEKRIDLGGRIMFADVIAATDRVDCLSRFIHLRGLPVLDEWLQEIHKGKLGSDSSSPKEGDKSIEELLLALLRALDKLPVDLHALQTCNIGKSVNLLRSHKNLEIQKKARTLVDTWKKRVDAEMKISDAKTGSSQAVSWPGKPGGLADSGLGGSRRTASSSEVVLKSSVTQPSSATKTAASSKFSHGDAMVKSVSTSPGPTKMASSLPGSTTKDALYKVGGGSGTGDLPLTPIKEEKSSSSSQSQNNSQSYSSDHAKAVGSSVWKEDARSSTAGSMSKTSSGASRHRKSSNGFMGSGQKDGGASKSSYSSRNVGSEKVLRSHPGIPSFERGVDMMPSDHGNNHNRLIVRLPNPGRSPAQSISGGSFDDPSLVTSRASSPGGSEKHDHFDRKLKGKTDMSRISGATADVNTESWQSNDMKDGFAGSDEADRSPTAAIDEERSRITEETGKFPERSKTGCSYSVTRGVMPESKSGKSFEASYSSINALIESCVKHSEAAAAASALSGGDDMGMNLLASVAAGEICHSGVNTPVGSPVRSSPVREDSCIGREARLRLSHVEQAPHEQRELEDSRDEELEKQGNSAPSSKLTDGFQQSSKPMVGNNLSCIERKAVTEVTGNSLSSSKVLQQSTEPCSKLDAGKGDATEMNELGVRENVPTVGANEVEGKELLTQVHDENKNRDNGVSADVLGETKPKVKSSSDEPRSGDYVSEKAMEVTTATSDIVGPLNNGSESGHVVKKEADKEVIEEAGAPACPPPSETGNESKNLSALEGGGLIGVSLKKEDQATGNTVEKIGKEAEGANEENQPKTENSEGLDSANHAETDDSQKVKQISSQPSCSENQSGAGPHESSKDDEKLERSRLVENPKPCEELSAVPPVLEKDESSKATKPSIAEKEGPDASASATESDTTTKLDFDLNEGFPVDETNHDEPALPVGSVSSPSVRPLSPIPCLVNPLSSGISTPIAVAAATKGPFMPPENPMRSREPRWIGSAATSAFRRAEPRKHLEMPLLNIDNTLPSDNAPGPKQRAPLDIDLNIPDERVLEDSAATHPRTEPKSIGRLDLDLNRADEGPENGVFAVRRPPEVAPVLAVRPSSSGFSNGEAAQVLRDFDLNNGPGLETTSNHDHSLRNPNSNKTGSMVPYLPSVAGLRMNTAEVGSISSWFPPPANSYPTAVAIPSYVSSDRGAEQQPYPVVAAPGGPRILGTAAGPGIDPFRAGSGPHGGAQPVLSSSPAMPFAATFPYPPFPFGPTFPLSSTSFSSGLESSSSSAVAPACYPSQLVGPVSSPYARPYLISLGEAAGSAADNSRKWGAATRQGLDLNAGPGGAEVEVRDERLPLHRQHLSSQASVAAGFVEEARVYQAAVIGGGAHKRKEPEGGWDTERFGYSWQ</sequence>
<feature type="compositionally biased region" description="Basic and acidic residues" evidence="4">
    <location>
        <begin position="950"/>
        <end position="974"/>
    </location>
</feature>
<feature type="region of interest" description="Disordered" evidence="4">
    <location>
        <begin position="884"/>
        <end position="1204"/>
    </location>
</feature>
<feature type="domain" description="BAH" evidence="5">
    <location>
        <begin position="13"/>
        <end position="128"/>
    </location>
</feature>
<feature type="compositionally biased region" description="Basic and acidic residues" evidence="4">
    <location>
        <begin position="1109"/>
        <end position="1130"/>
    </location>
</feature>
<feature type="compositionally biased region" description="Polar residues" evidence="4">
    <location>
        <begin position="566"/>
        <end position="575"/>
    </location>
</feature>
<dbReference type="Pfam" id="PF01426">
    <property type="entry name" value="BAH"/>
    <property type="match status" value="1"/>
</dbReference>
<feature type="compositionally biased region" description="Basic and acidic residues" evidence="4">
    <location>
        <begin position="699"/>
        <end position="717"/>
    </location>
</feature>
<comment type="subcellular location">
    <subcellularLocation>
        <location evidence="1 3">Nucleus</location>
    </subcellularLocation>
</comment>
<keyword evidence="8" id="KW-1185">Reference proteome</keyword>
<feature type="compositionally biased region" description="Polar residues" evidence="4">
    <location>
        <begin position="884"/>
        <end position="893"/>
    </location>
</feature>
<feature type="compositionally biased region" description="Basic and acidic residues" evidence="4">
    <location>
        <begin position="1079"/>
        <end position="1088"/>
    </location>
</feature>
<evidence type="ECO:0000313" key="8">
    <source>
        <dbReference type="Proteomes" id="UP000017836"/>
    </source>
</evidence>
<dbReference type="CDD" id="cd00183">
    <property type="entry name" value="TFIIS_I"/>
    <property type="match status" value="1"/>
</dbReference>
<dbReference type="GO" id="GO:0005634">
    <property type="term" value="C:nucleus"/>
    <property type="evidence" value="ECO:0007669"/>
    <property type="project" value="UniProtKB-SubCell"/>
</dbReference>
<feature type="region of interest" description="Disordered" evidence="4">
    <location>
        <begin position="389"/>
        <end position="720"/>
    </location>
</feature>
<feature type="compositionally biased region" description="Basic and acidic residues" evidence="4">
    <location>
        <begin position="644"/>
        <end position="660"/>
    </location>
</feature>
<name>W1NWA5_AMBTC</name>
<feature type="compositionally biased region" description="Polar residues" evidence="4">
    <location>
        <begin position="840"/>
        <end position="861"/>
    </location>
</feature>
<organism evidence="7 8">
    <name type="scientific">Amborella trichopoda</name>
    <dbReference type="NCBI Taxonomy" id="13333"/>
    <lineage>
        <taxon>Eukaryota</taxon>
        <taxon>Viridiplantae</taxon>
        <taxon>Streptophyta</taxon>
        <taxon>Embryophyta</taxon>
        <taxon>Tracheophyta</taxon>
        <taxon>Spermatophyta</taxon>
        <taxon>Magnoliopsida</taxon>
        <taxon>Amborellales</taxon>
        <taxon>Amborellaceae</taxon>
        <taxon>Amborella</taxon>
    </lineage>
</organism>
<evidence type="ECO:0000259" key="5">
    <source>
        <dbReference type="PROSITE" id="PS51038"/>
    </source>
</evidence>
<dbReference type="HOGENOM" id="CLU_001647_0_0_1"/>
<dbReference type="STRING" id="13333.W1NWA5"/>
<dbReference type="InterPro" id="IPR001025">
    <property type="entry name" value="BAH_dom"/>
</dbReference>
<feature type="compositionally biased region" description="Low complexity" evidence="4">
    <location>
        <begin position="501"/>
        <end position="515"/>
    </location>
</feature>
<feature type="compositionally biased region" description="Polar residues" evidence="4">
    <location>
        <begin position="168"/>
        <end position="181"/>
    </location>
</feature>
<feature type="compositionally biased region" description="Basic and acidic residues" evidence="4">
    <location>
        <begin position="924"/>
        <end position="941"/>
    </location>
</feature>
<feature type="compositionally biased region" description="Polar residues" evidence="4">
    <location>
        <begin position="1089"/>
        <end position="1104"/>
    </location>
</feature>
<dbReference type="GO" id="GO:0003682">
    <property type="term" value="F:chromatin binding"/>
    <property type="evidence" value="ECO:0007669"/>
    <property type="project" value="InterPro"/>
</dbReference>
<dbReference type="PROSITE" id="PS51319">
    <property type="entry name" value="TFIIS_N"/>
    <property type="match status" value="1"/>
</dbReference>
<dbReference type="EMBL" id="KI394998">
    <property type="protein sequence ID" value="ERM99560.1"/>
    <property type="molecule type" value="Genomic_DNA"/>
</dbReference>
<proteinExistence type="predicted"/>
<feature type="compositionally biased region" description="Polar residues" evidence="4">
    <location>
        <begin position="455"/>
        <end position="475"/>
    </location>
</feature>
<feature type="compositionally biased region" description="Low complexity" evidence="4">
    <location>
        <begin position="435"/>
        <end position="445"/>
    </location>
</feature>